<evidence type="ECO:0000256" key="12">
    <source>
        <dbReference type="SAM" id="SignalP"/>
    </source>
</evidence>
<dbReference type="GO" id="GO:0046872">
    <property type="term" value="F:metal ion binding"/>
    <property type="evidence" value="ECO:0007669"/>
    <property type="project" value="UniProtKB-KW"/>
</dbReference>
<dbReference type="SUPFAM" id="SSF54060">
    <property type="entry name" value="His-Me finger endonucleases"/>
    <property type="match status" value="1"/>
</dbReference>
<keyword evidence="7" id="KW-0460">Magnesium</keyword>
<feature type="domain" description="DNA/RNA non-specific endonuclease/pyrophosphatase/phosphodiesterase" evidence="14">
    <location>
        <begin position="79"/>
        <end position="236"/>
    </location>
</feature>
<dbReference type="PANTHER" id="PTHR13966:SF5">
    <property type="entry name" value="ENDONUCLEASE G, MITOCHONDRIAL"/>
    <property type="match status" value="1"/>
</dbReference>
<feature type="signal peptide" evidence="12">
    <location>
        <begin position="1"/>
        <end position="19"/>
    </location>
</feature>
<proteinExistence type="inferred from homology"/>
<dbReference type="GO" id="GO:0003676">
    <property type="term" value="F:nucleic acid binding"/>
    <property type="evidence" value="ECO:0007669"/>
    <property type="project" value="InterPro"/>
</dbReference>
<dbReference type="GeneID" id="101717186"/>
<dbReference type="RefSeq" id="XP_021117568.1">
    <property type="nucleotide sequence ID" value="XM_021261909.1"/>
</dbReference>
<comment type="cofactor">
    <cofactor evidence="1 10">
        <name>Mg(2+)</name>
        <dbReference type="ChEBI" id="CHEBI:18420"/>
    </cofactor>
</comment>
<comment type="similarity">
    <text evidence="2 10">Belongs to the DNA/RNA non-specific endonuclease family.</text>
</comment>
<dbReference type="Gene3D" id="3.40.570.10">
    <property type="entry name" value="Extracellular Endonuclease, subunit A"/>
    <property type="match status" value="1"/>
</dbReference>
<evidence type="ECO:0000256" key="11">
    <source>
        <dbReference type="SAM" id="MobiDB-lite"/>
    </source>
</evidence>
<dbReference type="InterPro" id="IPR001604">
    <property type="entry name" value="Endo_G_ENPP1-like_dom"/>
</dbReference>
<feature type="active site" description="Proton acceptor" evidence="8">
    <location>
        <position position="143"/>
    </location>
</feature>
<dbReference type="SMART" id="SM00477">
    <property type="entry name" value="NUC"/>
    <property type="match status" value="1"/>
</dbReference>
<reference evidence="16" key="1">
    <citation type="submission" date="2025-08" db="UniProtKB">
        <authorList>
            <consortium name="RefSeq"/>
        </authorList>
    </citation>
    <scope>IDENTIFICATION</scope>
</reference>
<dbReference type="CDD" id="cd00091">
    <property type="entry name" value="NUC"/>
    <property type="match status" value="1"/>
</dbReference>
<evidence type="ECO:0000256" key="9">
    <source>
        <dbReference type="PIRSR" id="PIRSR640255-2"/>
    </source>
</evidence>
<dbReference type="Proteomes" id="UP000694906">
    <property type="component" value="Unplaced"/>
</dbReference>
<keyword evidence="3 10" id="KW-0540">Nuclease</keyword>
<feature type="binding site" evidence="9">
    <location>
        <position position="174"/>
    </location>
    <ligand>
        <name>Mg(2+)</name>
        <dbReference type="ChEBI" id="CHEBI:18420"/>
        <note>catalytic</note>
    </ligand>
</feature>
<keyword evidence="15" id="KW-1185">Reference proteome</keyword>
<evidence type="ECO:0000256" key="10">
    <source>
        <dbReference type="RuleBase" id="RU366055"/>
    </source>
</evidence>
<dbReference type="EC" id="3.1.30.-" evidence="10"/>
<evidence type="ECO:0000256" key="1">
    <source>
        <dbReference type="ARBA" id="ARBA00001946"/>
    </source>
</evidence>
<dbReference type="CTD" id="2021"/>
<keyword evidence="12" id="KW-0732">Signal</keyword>
<dbReference type="InterPro" id="IPR020821">
    <property type="entry name" value="ENPP1-3/EXOG-like_nuc-like"/>
</dbReference>
<dbReference type="GO" id="GO:0005743">
    <property type="term" value="C:mitochondrial inner membrane"/>
    <property type="evidence" value="ECO:0007669"/>
    <property type="project" value="TreeGrafter"/>
</dbReference>
<gene>
    <name evidence="16" type="primary">Endog</name>
</gene>
<dbReference type="InterPro" id="IPR040255">
    <property type="entry name" value="Non-specific_endonuclease"/>
</dbReference>
<evidence type="ECO:0000259" key="14">
    <source>
        <dbReference type="SMART" id="SM00892"/>
    </source>
</evidence>
<keyword evidence="6 10" id="KW-0378">Hydrolase</keyword>
<feature type="region of interest" description="Disordered" evidence="11">
    <location>
        <begin position="218"/>
        <end position="242"/>
    </location>
</feature>
<evidence type="ECO:0000259" key="13">
    <source>
        <dbReference type="SMART" id="SM00477"/>
    </source>
</evidence>
<feature type="chain" id="PRO_5043691194" description="Endonuclease" evidence="12">
    <location>
        <begin position="20"/>
        <end position="242"/>
    </location>
</feature>
<evidence type="ECO:0000313" key="15">
    <source>
        <dbReference type="Proteomes" id="UP000694906"/>
    </source>
</evidence>
<dbReference type="GO" id="GO:0006309">
    <property type="term" value="P:apoptotic DNA fragmentation"/>
    <property type="evidence" value="ECO:0007669"/>
    <property type="project" value="TreeGrafter"/>
</dbReference>
<dbReference type="GO" id="GO:0000014">
    <property type="term" value="F:single-stranded DNA endodeoxyribonuclease activity"/>
    <property type="evidence" value="ECO:0007669"/>
    <property type="project" value="TreeGrafter"/>
</dbReference>
<dbReference type="PANTHER" id="PTHR13966">
    <property type="entry name" value="ENDONUCLEASE RELATED"/>
    <property type="match status" value="1"/>
</dbReference>
<dbReference type="SMART" id="SM00892">
    <property type="entry name" value="Endonuclease_NS"/>
    <property type="match status" value="1"/>
</dbReference>
<dbReference type="InterPro" id="IPR044929">
    <property type="entry name" value="DNA/RNA_non-sp_Endonuclease_sf"/>
</dbReference>
<sequence length="242" mass="26288">MRALRAALTLALGAGLGAAAERWRRCGVETQATPGLLGRLPMLPVAAAAEVPAVPGGPAGLGPGELAKYGLPGVAQLKSRESYVLCYDPRTRGALWVVEQLRPERLRGDGDRRECDFREDDSVHAYHRATNADFRGSGFDRGHLAAAANHRWSQKAMDDTFYLSNVAPQVPHLNQNAWNNLEKYSRSLSRTYQNVYVCTGPLFLPRGRWEVLREVPGHRQEPRGGAHTLLQGADPGGSGGAD</sequence>
<dbReference type="Pfam" id="PF01223">
    <property type="entry name" value="Endonuclease_NS"/>
    <property type="match status" value="1"/>
</dbReference>
<organism evidence="15 16">
    <name type="scientific">Heterocephalus glaber</name>
    <name type="common">Naked mole rat</name>
    <dbReference type="NCBI Taxonomy" id="10181"/>
    <lineage>
        <taxon>Eukaryota</taxon>
        <taxon>Metazoa</taxon>
        <taxon>Chordata</taxon>
        <taxon>Craniata</taxon>
        <taxon>Vertebrata</taxon>
        <taxon>Euteleostomi</taxon>
        <taxon>Mammalia</taxon>
        <taxon>Eutheria</taxon>
        <taxon>Euarchontoglires</taxon>
        <taxon>Glires</taxon>
        <taxon>Rodentia</taxon>
        <taxon>Hystricomorpha</taxon>
        <taxon>Bathyergidae</taxon>
        <taxon>Heterocephalus</taxon>
    </lineage>
</organism>
<dbReference type="PROSITE" id="PS01070">
    <property type="entry name" value="NUCLEASE_NON_SPEC"/>
    <property type="match status" value="1"/>
</dbReference>
<evidence type="ECO:0000313" key="16">
    <source>
        <dbReference type="RefSeq" id="XP_021117568.1"/>
    </source>
</evidence>
<feature type="domain" description="ENPP1-3/EXOG-like endonuclease/phosphodiesterase" evidence="13">
    <location>
        <begin position="80"/>
        <end position="236"/>
    </location>
</feature>
<evidence type="ECO:0000256" key="8">
    <source>
        <dbReference type="PIRSR" id="PIRSR640255-1"/>
    </source>
</evidence>
<dbReference type="GO" id="GO:0005634">
    <property type="term" value="C:nucleus"/>
    <property type="evidence" value="ECO:0007669"/>
    <property type="project" value="TreeGrafter"/>
</dbReference>
<evidence type="ECO:0000256" key="2">
    <source>
        <dbReference type="ARBA" id="ARBA00010052"/>
    </source>
</evidence>
<protein>
    <recommendedName>
        <fullName evidence="10">Endonuclease</fullName>
        <ecNumber evidence="10">3.1.30.-</ecNumber>
    </recommendedName>
</protein>
<evidence type="ECO:0000256" key="7">
    <source>
        <dbReference type="ARBA" id="ARBA00022842"/>
    </source>
</evidence>
<dbReference type="InterPro" id="IPR044925">
    <property type="entry name" value="His-Me_finger_sf"/>
</dbReference>
<keyword evidence="4 9" id="KW-0479">Metal-binding</keyword>
<evidence type="ECO:0000256" key="6">
    <source>
        <dbReference type="ARBA" id="ARBA00022801"/>
    </source>
</evidence>
<dbReference type="GO" id="GO:0004521">
    <property type="term" value="F:RNA endonuclease activity"/>
    <property type="evidence" value="ECO:0007669"/>
    <property type="project" value="TreeGrafter"/>
</dbReference>
<evidence type="ECO:0000256" key="4">
    <source>
        <dbReference type="ARBA" id="ARBA00022723"/>
    </source>
</evidence>
<dbReference type="InterPro" id="IPR018524">
    <property type="entry name" value="DNA/RNA_endonuclease_AS"/>
</dbReference>
<name>A0AAX6TBX8_HETGA</name>
<dbReference type="AlphaFoldDB" id="A0AAX6TBX8"/>
<evidence type="ECO:0000256" key="3">
    <source>
        <dbReference type="ARBA" id="ARBA00022722"/>
    </source>
</evidence>
<accession>A0AAX6TBX8</accession>
<evidence type="ECO:0000256" key="5">
    <source>
        <dbReference type="ARBA" id="ARBA00022759"/>
    </source>
</evidence>
<keyword evidence="5 10" id="KW-0255">Endonuclease</keyword>